<protein>
    <submittedName>
        <fullName evidence="1">Uncharacterized protein</fullName>
    </submittedName>
</protein>
<dbReference type="Proteomes" id="UP000190121">
    <property type="component" value="Unassembled WGS sequence"/>
</dbReference>
<reference evidence="2" key="1">
    <citation type="submission" date="2017-02" db="EMBL/GenBank/DDBJ databases">
        <authorList>
            <person name="Varghese N."/>
            <person name="Submissions S."/>
        </authorList>
    </citation>
    <scope>NUCLEOTIDE SEQUENCE [LARGE SCALE GENOMIC DNA]</scope>
    <source>
        <strain evidence="2">ATCC 51356</strain>
    </source>
</reference>
<dbReference type="EMBL" id="FUXE01000014">
    <property type="protein sequence ID" value="SJZ87119.1"/>
    <property type="molecule type" value="Genomic_DNA"/>
</dbReference>
<evidence type="ECO:0000313" key="2">
    <source>
        <dbReference type="Proteomes" id="UP000190121"/>
    </source>
</evidence>
<dbReference type="AlphaFoldDB" id="A0A1T4P6N5"/>
<organism evidence="1 2">
    <name type="scientific">Porphyromonas circumdentaria</name>
    <dbReference type="NCBI Taxonomy" id="29524"/>
    <lineage>
        <taxon>Bacteria</taxon>
        <taxon>Pseudomonadati</taxon>
        <taxon>Bacteroidota</taxon>
        <taxon>Bacteroidia</taxon>
        <taxon>Bacteroidales</taxon>
        <taxon>Porphyromonadaceae</taxon>
        <taxon>Porphyromonas</taxon>
    </lineage>
</organism>
<dbReference type="STRING" id="29524.SAMN02745171_01350"/>
<sequence>MALLTLCYILFCRDLFRPFPLGRIEEIGASAINISKNLIFAKVKHLVKYIGNNNKETL</sequence>
<name>A0A1T4P6N5_9PORP</name>
<proteinExistence type="predicted"/>
<gene>
    <name evidence="1" type="ORF">SAMN02745171_01350</name>
</gene>
<keyword evidence="2" id="KW-1185">Reference proteome</keyword>
<evidence type="ECO:0000313" key="1">
    <source>
        <dbReference type="EMBL" id="SJZ87119.1"/>
    </source>
</evidence>
<accession>A0A1T4P6N5</accession>